<dbReference type="EMBL" id="AP015038">
    <property type="protein sequence ID" value="BAT87705.1"/>
    <property type="molecule type" value="Genomic_DNA"/>
</dbReference>
<dbReference type="Gene3D" id="3.30.43.10">
    <property type="entry name" value="Uridine Diphospho-n-acetylenolpyruvylglucosamine Reductase, domain 2"/>
    <property type="match status" value="1"/>
</dbReference>
<feature type="signal peptide" evidence="1">
    <location>
        <begin position="1"/>
        <end position="23"/>
    </location>
</feature>
<dbReference type="Proteomes" id="UP000291084">
    <property type="component" value="Chromosome 5"/>
</dbReference>
<evidence type="ECO:0000313" key="2">
    <source>
        <dbReference type="EMBL" id="BAT87705.1"/>
    </source>
</evidence>
<reference evidence="2 3" key="1">
    <citation type="journal article" date="2015" name="Sci. Rep.">
        <title>The power of single molecule real-time sequencing technology in the de novo assembly of a eukaryotic genome.</title>
        <authorList>
            <person name="Sakai H."/>
            <person name="Naito K."/>
            <person name="Ogiso-Tanaka E."/>
            <person name="Takahashi Y."/>
            <person name="Iseki K."/>
            <person name="Muto C."/>
            <person name="Satou K."/>
            <person name="Teruya K."/>
            <person name="Shiroma A."/>
            <person name="Shimoji M."/>
            <person name="Hirano T."/>
            <person name="Itoh T."/>
            <person name="Kaga A."/>
            <person name="Tomooka N."/>
        </authorList>
    </citation>
    <scope>NUCLEOTIDE SEQUENCE [LARGE SCALE GENOMIC DNA]</scope>
    <source>
        <strain evidence="3">cv. Shumari</strain>
    </source>
</reference>
<evidence type="ECO:0000313" key="3">
    <source>
        <dbReference type="Proteomes" id="UP000291084"/>
    </source>
</evidence>
<accession>A0A0S3S4F3</accession>
<keyword evidence="3" id="KW-1185">Reference proteome</keyword>
<gene>
    <name evidence="2" type="primary">Vigan.05G110100</name>
    <name evidence="2" type="ORF">VIGAN_05110100</name>
</gene>
<feature type="chain" id="PRO_5006617714" evidence="1">
    <location>
        <begin position="24"/>
        <end position="136"/>
    </location>
</feature>
<dbReference type="InterPro" id="IPR016167">
    <property type="entry name" value="FAD-bd_PCMH_sub1"/>
</dbReference>
<protein>
    <submittedName>
        <fullName evidence="2">Uncharacterized protein</fullName>
    </submittedName>
</protein>
<evidence type="ECO:0000256" key="1">
    <source>
        <dbReference type="SAM" id="SignalP"/>
    </source>
</evidence>
<sequence>MAKTCLVYLYGASLLLTLSTSLAAPSSNPSLYDNFLRCLTQQTKSSTPLSNIVFPQNNPAFPTVLENYIRNSRFNNSQTPKPLLIVTPLQESHVQGAIPRGAFFCYRDIDTGVNTFAYPGSFQLTEYSILNRFPAR</sequence>
<name>A0A0S3S4F3_PHAAN</name>
<proteinExistence type="predicted"/>
<dbReference type="PANTHER" id="PTHR32448">
    <property type="entry name" value="OS08G0158400 PROTEIN"/>
    <property type="match status" value="1"/>
</dbReference>
<keyword evidence="1" id="KW-0732">Signal</keyword>
<organism evidence="2 3">
    <name type="scientific">Vigna angularis var. angularis</name>
    <dbReference type="NCBI Taxonomy" id="157739"/>
    <lineage>
        <taxon>Eukaryota</taxon>
        <taxon>Viridiplantae</taxon>
        <taxon>Streptophyta</taxon>
        <taxon>Embryophyta</taxon>
        <taxon>Tracheophyta</taxon>
        <taxon>Spermatophyta</taxon>
        <taxon>Magnoliopsida</taxon>
        <taxon>eudicotyledons</taxon>
        <taxon>Gunneridae</taxon>
        <taxon>Pentapetalae</taxon>
        <taxon>rosids</taxon>
        <taxon>fabids</taxon>
        <taxon>Fabales</taxon>
        <taxon>Fabaceae</taxon>
        <taxon>Papilionoideae</taxon>
        <taxon>50 kb inversion clade</taxon>
        <taxon>NPAAA clade</taxon>
        <taxon>indigoferoid/millettioid clade</taxon>
        <taxon>Phaseoleae</taxon>
        <taxon>Vigna</taxon>
    </lineage>
</organism>
<dbReference type="AlphaFoldDB" id="A0A0S3S4F3"/>